<evidence type="ECO:0000256" key="1">
    <source>
        <dbReference type="SAM" id="Phobius"/>
    </source>
</evidence>
<evidence type="ECO:0000313" key="4">
    <source>
        <dbReference type="EMBL" id="QJA84510.1"/>
    </source>
</evidence>
<evidence type="ECO:0000313" key="3">
    <source>
        <dbReference type="EMBL" id="QJA66998.1"/>
    </source>
</evidence>
<dbReference type="EMBL" id="MT144887">
    <property type="protein sequence ID" value="QJI00954.1"/>
    <property type="molecule type" value="Genomic_DNA"/>
</dbReference>
<feature type="transmembrane region" description="Helical" evidence="1">
    <location>
        <begin position="12"/>
        <end position="36"/>
    </location>
</feature>
<sequence>MNLNDFIKIEYYSILKLLIVLVIGLIFMLIFFIFLINRYRNPKTYIKRFWNSEETYICWTSREEDLSRLAFGTLCIILVFTCIIYTTFDFATYKEVAKKKYYEYQKIERKK</sequence>
<accession>A0A6H1ZNZ3</accession>
<proteinExistence type="predicted"/>
<evidence type="ECO:0000313" key="5">
    <source>
        <dbReference type="EMBL" id="QJI00954.1"/>
    </source>
</evidence>
<feature type="transmembrane region" description="Helical" evidence="1">
    <location>
        <begin position="69"/>
        <end position="88"/>
    </location>
</feature>
<protein>
    <submittedName>
        <fullName evidence="2">Uncharacterized protein</fullName>
    </submittedName>
</protein>
<evidence type="ECO:0000313" key="2">
    <source>
        <dbReference type="EMBL" id="QJA48920.1"/>
    </source>
</evidence>
<reference evidence="2" key="1">
    <citation type="submission" date="2020-03" db="EMBL/GenBank/DDBJ databases">
        <title>The deep terrestrial virosphere.</title>
        <authorList>
            <person name="Holmfeldt K."/>
            <person name="Nilsson E."/>
            <person name="Simone D."/>
            <person name="Lopez-Fernandez M."/>
            <person name="Wu X."/>
            <person name="de Brujin I."/>
            <person name="Lundin D."/>
            <person name="Andersson A."/>
            <person name="Bertilsson S."/>
            <person name="Dopson M."/>
        </authorList>
    </citation>
    <scope>NUCLEOTIDE SEQUENCE</scope>
    <source>
        <strain evidence="4">MM415A00187</strain>
        <strain evidence="3">MM415B00313</strain>
        <strain evidence="2">TM448A01192</strain>
        <strain evidence="5">TM448B02176</strain>
    </source>
</reference>
<organism evidence="2">
    <name type="scientific">viral metagenome</name>
    <dbReference type="NCBI Taxonomy" id="1070528"/>
    <lineage>
        <taxon>unclassified sequences</taxon>
        <taxon>metagenomes</taxon>
        <taxon>organismal metagenomes</taxon>
    </lineage>
</organism>
<keyword evidence="1" id="KW-1133">Transmembrane helix</keyword>
<name>A0A6H1ZNZ3_9ZZZZ</name>
<dbReference type="EMBL" id="MT144109">
    <property type="protein sequence ID" value="QJA48920.1"/>
    <property type="molecule type" value="Genomic_DNA"/>
</dbReference>
<dbReference type="AlphaFoldDB" id="A0A6H1ZNZ3"/>
<dbReference type="EMBL" id="MT142530">
    <property type="protein sequence ID" value="QJA84510.1"/>
    <property type="molecule type" value="Genomic_DNA"/>
</dbReference>
<keyword evidence="1" id="KW-0812">Transmembrane</keyword>
<keyword evidence="1" id="KW-0472">Membrane</keyword>
<gene>
    <name evidence="4" type="ORF">MM415A00187_0045</name>
    <name evidence="3" type="ORF">MM415B00313_0046</name>
    <name evidence="2" type="ORF">TM448A01192_0010</name>
    <name evidence="5" type="ORF">TM448B02176_0013</name>
</gene>
<dbReference type="EMBL" id="MT141564">
    <property type="protein sequence ID" value="QJA66998.1"/>
    <property type="molecule type" value="Genomic_DNA"/>
</dbReference>